<evidence type="ECO:0000313" key="9">
    <source>
        <dbReference type="EMBL" id="GGL64689.1"/>
    </source>
</evidence>
<keyword evidence="10" id="KW-1185">Reference proteome</keyword>
<dbReference type="PANTHER" id="PTHR13887">
    <property type="entry name" value="GLUTATHIONE S-TRANSFERASE KAPPA"/>
    <property type="match status" value="1"/>
</dbReference>
<comment type="caution">
    <text evidence="9">The sequence shown here is derived from an EMBL/GenBank/DDBJ whole genome shotgun (WGS) entry which is preliminary data.</text>
</comment>
<keyword evidence="6" id="KW-1015">Disulfide bond</keyword>
<sequence>MTNPSRRAVLAASGTALAGALAGCSGGGGGGGGGSESDAVANAPLPADTSTTYATMGSADADAHVTYVGNWKCPYCAQFDTGWFPEFVTDYVETAAVQLTYRALAYTPSGEPFLGEDASRAARAGLSLWDAAPESYWRFHTYVFANQPPEDETWATTDRLVSMMESAGVSADVRSTVRADLEGTKYSEAVRETTTFAQNNDISGTPMLVVDGDLYNPLQEEDTRAAIENATST</sequence>
<dbReference type="SUPFAM" id="SSF52833">
    <property type="entry name" value="Thioredoxin-like"/>
    <property type="match status" value="1"/>
</dbReference>
<evidence type="ECO:0000256" key="1">
    <source>
        <dbReference type="ARBA" id="ARBA00005791"/>
    </source>
</evidence>
<keyword evidence="4" id="KW-0813">Transport</keyword>
<keyword evidence="4" id="KW-0249">Electron transport</keyword>
<organism evidence="9 10">
    <name type="scientific">Halocalculus aciditolerans</name>
    <dbReference type="NCBI Taxonomy" id="1383812"/>
    <lineage>
        <taxon>Archaea</taxon>
        <taxon>Methanobacteriati</taxon>
        <taxon>Methanobacteriota</taxon>
        <taxon>Stenosarchaea group</taxon>
        <taxon>Halobacteria</taxon>
        <taxon>Halobacteriales</taxon>
        <taxon>Halobacteriaceae</taxon>
        <taxon>Halocalculus</taxon>
    </lineage>
</organism>
<dbReference type="Proteomes" id="UP000607197">
    <property type="component" value="Unassembled WGS sequence"/>
</dbReference>
<keyword evidence="3" id="KW-0732">Signal</keyword>
<evidence type="ECO:0000259" key="8">
    <source>
        <dbReference type="Pfam" id="PF13462"/>
    </source>
</evidence>
<name>A0A830FDS3_9EURY</name>
<evidence type="ECO:0000256" key="5">
    <source>
        <dbReference type="ARBA" id="ARBA00023002"/>
    </source>
</evidence>
<dbReference type="InterPro" id="IPR036249">
    <property type="entry name" value="Thioredoxin-like_sf"/>
</dbReference>
<dbReference type="RefSeq" id="WP_188979148.1">
    <property type="nucleotide sequence ID" value="NZ_BMPG01000003.1"/>
</dbReference>
<comment type="similarity">
    <text evidence="2">Belongs to the glutaredoxin family.</text>
</comment>
<dbReference type="InterPro" id="IPR006311">
    <property type="entry name" value="TAT_signal"/>
</dbReference>
<dbReference type="PROSITE" id="PS51318">
    <property type="entry name" value="TAT"/>
    <property type="match status" value="1"/>
</dbReference>
<evidence type="ECO:0000256" key="7">
    <source>
        <dbReference type="ARBA" id="ARBA00023284"/>
    </source>
</evidence>
<protein>
    <recommendedName>
        <fullName evidence="8">Thioredoxin-like fold domain-containing protein</fullName>
    </recommendedName>
</protein>
<comment type="similarity">
    <text evidence="1">Belongs to the thioredoxin family. DsbA subfamily.</text>
</comment>
<gene>
    <name evidence="9" type="ORF">GCM10009039_23340</name>
</gene>
<dbReference type="Pfam" id="PF13462">
    <property type="entry name" value="Thioredoxin_4"/>
    <property type="match status" value="1"/>
</dbReference>
<evidence type="ECO:0000313" key="10">
    <source>
        <dbReference type="Proteomes" id="UP000607197"/>
    </source>
</evidence>
<accession>A0A830FDS3</accession>
<dbReference type="PANTHER" id="PTHR13887:SF14">
    <property type="entry name" value="DISULFIDE BOND FORMATION PROTEIN D"/>
    <property type="match status" value="1"/>
</dbReference>
<evidence type="ECO:0000256" key="2">
    <source>
        <dbReference type="ARBA" id="ARBA00007787"/>
    </source>
</evidence>
<reference evidence="9" key="1">
    <citation type="journal article" date="2014" name="Int. J. Syst. Evol. Microbiol.">
        <title>Complete genome sequence of Corynebacterium casei LMG S-19264T (=DSM 44701T), isolated from a smear-ripened cheese.</title>
        <authorList>
            <consortium name="US DOE Joint Genome Institute (JGI-PGF)"/>
            <person name="Walter F."/>
            <person name="Albersmeier A."/>
            <person name="Kalinowski J."/>
            <person name="Ruckert C."/>
        </authorList>
    </citation>
    <scope>NUCLEOTIDE SEQUENCE</scope>
    <source>
        <strain evidence="9">JCM 19596</strain>
    </source>
</reference>
<dbReference type="InterPro" id="IPR012336">
    <property type="entry name" value="Thioredoxin-like_fold"/>
</dbReference>
<evidence type="ECO:0000256" key="3">
    <source>
        <dbReference type="ARBA" id="ARBA00022729"/>
    </source>
</evidence>
<keyword evidence="7" id="KW-0676">Redox-active center</keyword>
<proteinExistence type="inferred from homology"/>
<dbReference type="GO" id="GO:0016491">
    <property type="term" value="F:oxidoreductase activity"/>
    <property type="evidence" value="ECO:0007669"/>
    <property type="project" value="UniProtKB-KW"/>
</dbReference>
<reference evidence="9" key="2">
    <citation type="submission" date="2020-09" db="EMBL/GenBank/DDBJ databases">
        <authorList>
            <person name="Sun Q."/>
            <person name="Ohkuma M."/>
        </authorList>
    </citation>
    <scope>NUCLEOTIDE SEQUENCE</scope>
    <source>
        <strain evidence="9">JCM 19596</strain>
    </source>
</reference>
<keyword evidence="5" id="KW-0560">Oxidoreductase</keyword>
<dbReference type="OrthoDB" id="15256at2157"/>
<dbReference type="Gene3D" id="3.40.30.10">
    <property type="entry name" value="Glutaredoxin"/>
    <property type="match status" value="1"/>
</dbReference>
<dbReference type="AlphaFoldDB" id="A0A830FDS3"/>
<evidence type="ECO:0000256" key="4">
    <source>
        <dbReference type="ARBA" id="ARBA00022982"/>
    </source>
</evidence>
<evidence type="ECO:0000256" key="6">
    <source>
        <dbReference type="ARBA" id="ARBA00023157"/>
    </source>
</evidence>
<dbReference type="PROSITE" id="PS51257">
    <property type="entry name" value="PROKAR_LIPOPROTEIN"/>
    <property type="match status" value="1"/>
</dbReference>
<dbReference type="EMBL" id="BMPG01000003">
    <property type="protein sequence ID" value="GGL64689.1"/>
    <property type="molecule type" value="Genomic_DNA"/>
</dbReference>
<feature type="domain" description="Thioredoxin-like fold" evidence="8">
    <location>
        <begin position="52"/>
        <end position="228"/>
    </location>
</feature>